<dbReference type="InterPro" id="IPR039424">
    <property type="entry name" value="SBP_5"/>
</dbReference>
<keyword evidence="2" id="KW-0813">Transport</keyword>
<evidence type="ECO:0000256" key="2">
    <source>
        <dbReference type="ARBA" id="ARBA00022448"/>
    </source>
</evidence>
<dbReference type="GO" id="GO:0043190">
    <property type="term" value="C:ATP-binding cassette (ABC) transporter complex"/>
    <property type="evidence" value="ECO:0007669"/>
    <property type="project" value="InterPro"/>
</dbReference>
<dbReference type="SUPFAM" id="SSF53850">
    <property type="entry name" value="Periplasmic binding protein-like II"/>
    <property type="match status" value="1"/>
</dbReference>
<feature type="signal peptide" evidence="4">
    <location>
        <begin position="1"/>
        <end position="21"/>
    </location>
</feature>
<organism evidence="6 7">
    <name type="scientific">Fructilactobacillus sanfranciscensis</name>
    <name type="common">Lactobacillus sanfranciscensis</name>
    <dbReference type="NCBI Taxonomy" id="1625"/>
    <lineage>
        <taxon>Bacteria</taxon>
        <taxon>Bacillati</taxon>
        <taxon>Bacillota</taxon>
        <taxon>Bacilli</taxon>
        <taxon>Lactobacillales</taxon>
        <taxon>Lactobacillaceae</taxon>
        <taxon>Fructilactobacillus</taxon>
    </lineage>
</organism>
<dbReference type="PANTHER" id="PTHR30290:SF9">
    <property type="entry name" value="OLIGOPEPTIDE-BINDING PROTEIN APPA"/>
    <property type="match status" value="1"/>
</dbReference>
<dbReference type="AlphaFoldDB" id="A0A5C4TKB1"/>
<keyword evidence="3 4" id="KW-0732">Signal</keyword>
<gene>
    <name evidence="6" type="ORF">DID87_03390</name>
</gene>
<accession>A0A5C4TKB1</accession>
<feature type="domain" description="Solute-binding protein family 5" evidence="5">
    <location>
        <begin position="110"/>
        <end position="510"/>
    </location>
</feature>
<dbReference type="GO" id="GO:1904680">
    <property type="term" value="F:peptide transmembrane transporter activity"/>
    <property type="evidence" value="ECO:0007669"/>
    <property type="project" value="TreeGrafter"/>
</dbReference>
<dbReference type="RefSeq" id="WP_139571096.1">
    <property type="nucleotide sequence ID" value="NZ_QFCR01000007.1"/>
</dbReference>
<evidence type="ECO:0000256" key="3">
    <source>
        <dbReference type="ARBA" id="ARBA00022729"/>
    </source>
</evidence>
<dbReference type="PANTHER" id="PTHR30290">
    <property type="entry name" value="PERIPLASMIC BINDING COMPONENT OF ABC TRANSPORTER"/>
    <property type="match status" value="1"/>
</dbReference>
<dbReference type="Proteomes" id="UP000313312">
    <property type="component" value="Unassembled WGS sequence"/>
</dbReference>
<dbReference type="Gene3D" id="3.40.190.10">
    <property type="entry name" value="Periplasmic binding protein-like II"/>
    <property type="match status" value="1"/>
</dbReference>
<dbReference type="Pfam" id="PF00496">
    <property type="entry name" value="SBP_bac_5"/>
    <property type="match status" value="1"/>
</dbReference>
<comment type="similarity">
    <text evidence="1">Belongs to the bacterial solute-binding protein 5 family.</text>
</comment>
<dbReference type="CDD" id="cd08510">
    <property type="entry name" value="PBP2_Lactococcal_OppA_like"/>
    <property type="match status" value="1"/>
</dbReference>
<evidence type="ECO:0000313" key="6">
    <source>
        <dbReference type="EMBL" id="TNK90597.1"/>
    </source>
</evidence>
<evidence type="ECO:0000256" key="4">
    <source>
        <dbReference type="SAM" id="SignalP"/>
    </source>
</evidence>
<reference evidence="6 7" key="1">
    <citation type="submission" date="2018-05" db="EMBL/GenBank/DDBJ databases">
        <title>Lactobacillus sanfranciscensis Ah4 draft denome sequence.</title>
        <authorList>
            <person name="Zhang G."/>
        </authorList>
    </citation>
    <scope>NUCLEOTIDE SEQUENCE [LARGE SCALE GENOMIC DNA]</scope>
    <source>
        <strain evidence="6 7">Ah4</strain>
    </source>
</reference>
<dbReference type="PROSITE" id="PS51257">
    <property type="entry name" value="PROKAR_LIPOPROTEIN"/>
    <property type="match status" value="1"/>
</dbReference>
<name>A0A5C4TKB1_FRUSA</name>
<evidence type="ECO:0000259" key="5">
    <source>
        <dbReference type="Pfam" id="PF00496"/>
    </source>
</evidence>
<evidence type="ECO:0000256" key="1">
    <source>
        <dbReference type="ARBA" id="ARBA00005695"/>
    </source>
</evidence>
<dbReference type="GO" id="GO:0042597">
    <property type="term" value="C:periplasmic space"/>
    <property type="evidence" value="ECO:0007669"/>
    <property type="project" value="UniProtKB-ARBA"/>
</dbReference>
<dbReference type="Gene3D" id="3.10.105.10">
    <property type="entry name" value="Dipeptide-binding Protein, Domain 3"/>
    <property type="match status" value="1"/>
</dbReference>
<dbReference type="InterPro" id="IPR000914">
    <property type="entry name" value="SBP_5_dom"/>
</dbReference>
<feature type="chain" id="PRO_5038809035" evidence="4">
    <location>
        <begin position="22"/>
        <end position="595"/>
    </location>
</feature>
<dbReference type="PIRSF" id="PIRSF002741">
    <property type="entry name" value="MppA"/>
    <property type="match status" value="1"/>
</dbReference>
<dbReference type="InterPro" id="IPR030678">
    <property type="entry name" value="Peptide/Ni-bd"/>
</dbReference>
<protein>
    <submittedName>
        <fullName evidence="6">Oligopeptide ABC transporter substrate-binding protein</fullName>
    </submittedName>
</protein>
<proteinExistence type="inferred from homology"/>
<dbReference type="GO" id="GO:0015833">
    <property type="term" value="P:peptide transport"/>
    <property type="evidence" value="ECO:0007669"/>
    <property type="project" value="TreeGrafter"/>
</dbReference>
<dbReference type="EMBL" id="QFCR01000007">
    <property type="protein sequence ID" value="TNK90597.1"/>
    <property type="molecule type" value="Genomic_DNA"/>
</dbReference>
<comment type="caution">
    <text evidence="6">The sequence shown here is derived from an EMBL/GenBank/DDBJ whole genome shotgun (WGS) entry which is preliminary data.</text>
</comment>
<evidence type="ECO:0000313" key="7">
    <source>
        <dbReference type="Proteomes" id="UP000313312"/>
    </source>
</evidence>
<sequence>MKKRHRLAMLGSAALLTLTLAACSNGSNNSSVKTPKLPQTYSASAKASPKANDGTLKIGEVSDSPFTGISSPTLASVATDADVFAPGGQGNLFATDNNYKIVNGGMANLKLDKKANTATITLRKNAKWSNGTPVTAKDIEYAYEVIANPDTKSQQYSEDFENIKGMKDYHEGKSDTISGITYPDGEKGKTAVIHFDHLTPAMKYAGNSFIWGSVEPYEYLKDVKIADLVSSNKIRKDPIFTGAYKLDKVVEGESTSWSPNKYYWGKKAKIKHVDIQVVSTSNVTAALKAKKYDFLQGGASAADHPKISKLKDYQIVGKPALSYSYFGFNLGHMDPKTGKQVTDKNKKMSNKNLRKAMMYAIDQDQVAKKFGNGVSWRANTLLPPVFKDLYNAKTPGFKYNMKKANKLLDDAGYKKKGKWRAQPNGKPLVINFAVASSSTTANATHKYELQQWRKLGLNVKYTSGKPMEFNSFASALQKPDQKNIDVWNGAWSLSSEPTPTQIYGQNAPYNMGHFVSKENTKLLNNMNNSKAWNNKYRAKQFKDWQAYMNKEAAYAPGAFSLSWEPVNKRVKGYSVKPADGDNSFSNLQLTQENPK</sequence>